<dbReference type="PANTHER" id="PTHR34069:SF2">
    <property type="entry name" value="BETA-KETOACYL-[ACYL-CARRIER-PROTEIN] SYNTHASE III"/>
    <property type="match status" value="1"/>
</dbReference>
<dbReference type="GO" id="GO:0006633">
    <property type="term" value="P:fatty acid biosynthetic process"/>
    <property type="evidence" value="ECO:0007669"/>
    <property type="project" value="InterPro"/>
</dbReference>
<reference evidence="5" key="2">
    <citation type="submission" date="2023-01" db="EMBL/GenBank/DDBJ databases">
        <authorList>
            <person name="Sun Q."/>
            <person name="Evtushenko L."/>
        </authorList>
    </citation>
    <scope>NUCLEOTIDE SEQUENCE</scope>
    <source>
        <strain evidence="5">VKM Ac-2007</strain>
    </source>
</reference>
<evidence type="ECO:0000259" key="3">
    <source>
        <dbReference type="Pfam" id="PF08541"/>
    </source>
</evidence>
<evidence type="ECO:0000256" key="2">
    <source>
        <dbReference type="ARBA" id="ARBA00023315"/>
    </source>
</evidence>
<dbReference type="Pfam" id="PF08545">
    <property type="entry name" value="ACP_syn_III"/>
    <property type="match status" value="1"/>
</dbReference>
<protein>
    <submittedName>
        <fullName evidence="5">3-oxoacyl-[acyl-carrier-protein] synthase 3</fullName>
    </submittedName>
</protein>
<accession>A0A9W6HUW6</accession>
<evidence type="ECO:0000259" key="4">
    <source>
        <dbReference type="Pfam" id="PF08545"/>
    </source>
</evidence>
<dbReference type="EMBL" id="BSEV01000001">
    <property type="protein sequence ID" value="GLK06780.1"/>
    <property type="molecule type" value="Genomic_DNA"/>
</dbReference>
<dbReference type="AlphaFoldDB" id="A0A9W6HUW6"/>
<proteinExistence type="predicted"/>
<keyword evidence="2" id="KW-0012">Acyltransferase</keyword>
<feature type="domain" description="Beta-ketoacyl-[acyl-carrier-protein] synthase III C-terminal" evidence="3">
    <location>
        <begin position="229"/>
        <end position="316"/>
    </location>
</feature>
<feature type="domain" description="Beta-ketoacyl-[acyl-carrier-protein] synthase III N-terminal" evidence="4">
    <location>
        <begin position="106"/>
        <end position="185"/>
    </location>
</feature>
<dbReference type="InterPro" id="IPR016039">
    <property type="entry name" value="Thiolase-like"/>
</dbReference>
<keyword evidence="1" id="KW-0808">Transferase</keyword>
<dbReference type="GO" id="GO:0004315">
    <property type="term" value="F:3-oxoacyl-[acyl-carrier-protein] synthase activity"/>
    <property type="evidence" value="ECO:0007669"/>
    <property type="project" value="InterPro"/>
</dbReference>
<dbReference type="Pfam" id="PF08541">
    <property type="entry name" value="ACP_syn_III_C"/>
    <property type="match status" value="1"/>
</dbReference>
<dbReference type="GO" id="GO:0044550">
    <property type="term" value="P:secondary metabolite biosynthetic process"/>
    <property type="evidence" value="ECO:0007669"/>
    <property type="project" value="TreeGrafter"/>
</dbReference>
<dbReference type="InterPro" id="IPR013747">
    <property type="entry name" value="ACP_syn_III_C"/>
</dbReference>
<dbReference type="Proteomes" id="UP001143474">
    <property type="component" value="Unassembled WGS sequence"/>
</dbReference>
<evidence type="ECO:0000313" key="6">
    <source>
        <dbReference type="Proteomes" id="UP001143474"/>
    </source>
</evidence>
<dbReference type="Gene3D" id="3.40.47.10">
    <property type="match status" value="2"/>
</dbReference>
<gene>
    <name evidence="5" type="primary">fabH_1</name>
    <name evidence="5" type="ORF">GCM10017600_01850</name>
</gene>
<evidence type="ECO:0000256" key="1">
    <source>
        <dbReference type="ARBA" id="ARBA00022679"/>
    </source>
</evidence>
<keyword evidence="6" id="KW-1185">Reference proteome</keyword>
<dbReference type="SUPFAM" id="SSF53901">
    <property type="entry name" value="Thiolase-like"/>
    <property type="match status" value="1"/>
</dbReference>
<organism evidence="5 6">
    <name type="scientific">Streptosporangium carneum</name>
    <dbReference type="NCBI Taxonomy" id="47481"/>
    <lineage>
        <taxon>Bacteria</taxon>
        <taxon>Bacillati</taxon>
        <taxon>Actinomycetota</taxon>
        <taxon>Actinomycetes</taxon>
        <taxon>Streptosporangiales</taxon>
        <taxon>Streptosporangiaceae</taxon>
        <taxon>Streptosporangium</taxon>
    </lineage>
</organism>
<name>A0A9W6HUW6_9ACTN</name>
<dbReference type="InterPro" id="IPR013751">
    <property type="entry name" value="ACP_syn_III_N"/>
</dbReference>
<sequence length="319" mass="34666">MGGIVDFEIRLPRSSVSVARMHAASGVPAEAIREITHCEEIPALGEDELSWELALEAAAALLDRTGTRPEDIRQVIFAGSGEWDTPFWSPAAKVAAALGADRAHCFEVTNFCNAGTTAIQIALDRIAAGGTGHALVLVGDRLSKMVDYDDPGSKELFNFGDAAAAVLVAGEGLSFEVLHSTARTDPSWSDYYFGEHRRERLTIRRGEHRSGLADAYVDNFTRLIDETLAAVGGKKDDVSYFLINQGDRRMHERLLRTVGIPESRSVFNYHRLGHMGGADTLIALRDLQTRGALRHGDLILLATSAMGFSWGVTALECAR</sequence>
<evidence type="ECO:0000313" key="5">
    <source>
        <dbReference type="EMBL" id="GLK06780.1"/>
    </source>
</evidence>
<dbReference type="RefSeq" id="WP_271216330.1">
    <property type="nucleotide sequence ID" value="NZ_BAAAVD010000021.1"/>
</dbReference>
<comment type="caution">
    <text evidence="5">The sequence shown here is derived from an EMBL/GenBank/DDBJ whole genome shotgun (WGS) entry which is preliminary data.</text>
</comment>
<reference evidence="5" key="1">
    <citation type="journal article" date="2014" name="Int. J. Syst. Evol. Microbiol.">
        <title>Complete genome sequence of Corynebacterium casei LMG S-19264T (=DSM 44701T), isolated from a smear-ripened cheese.</title>
        <authorList>
            <consortium name="US DOE Joint Genome Institute (JGI-PGF)"/>
            <person name="Walter F."/>
            <person name="Albersmeier A."/>
            <person name="Kalinowski J."/>
            <person name="Ruckert C."/>
        </authorList>
    </citation>
    <scope>NUCLEOTIDE SEQUENCE</scope>
    <source>
        <strain evidence="5">VKM Ac-2007</strain>
    </source>
</reference>
<dbReference type="PANTHER" id="PTHR34069">
    <property type="entry name" value="3-OXOACYL-[ACYL-CARRIER-PROTEIN] SYNTHASE 3"/>
    <property type="match status" value="1"/>
</dbReference>